<proteinExistence type="predicted"/>
<dbReference type="GeneID" id="35869468"/>
<name>A0A2I1J5Q6_9BIFI</name>
<keyword evidence="1" id="KW-1133">Transmembrane helix</keyword>
<accession>A0A2I1J5Q6</accession>
<evidence type="ECO:0000313" key="2">
    <source>
        <dbReference type="EMBL" id="PKZ14983.1"/>
    </source>
</evidence>
<organism evidence="2 3">
    <name type="scientific">Alloscardovia omnicolens</name>
    <dbReference type="NCBI Taxonomy" id="419015"/>
    <lineage>
        <taxon>Bacteria</taxon>
        <taxon>Bacillati</taxon>
        <taxon>Actinomycetota</taxon>
        <taxon>Actinomycetes</taxon>
        <taxon>Bifidobacteriales</taxon>
        <taxon>Bifidobacteriaceae</taxon>
        <taxon>Alloscardovia</taxon>
    </lineage>
</organism>
<evidence type="ECO:0000256" key="1">
    <source>
        <dbReference type="SAM" id="Phobius"/>
    </source>
</evidence>
<dbReference type="RefSeq" id="WP_022857329.1">
    <property type="nucleotide sequence ID" value="NZ_CAMYCS010000003.1"/>
</dbReference>
<protein>
    <submittedName>
        <fullName evidence="2">Uncharacterized protein</fullName>
    </submittedName>
</protein>
<feature type="transmembrane region" description="Helical" evidence="1">
    <location>
        <begin position="6"/>
        <end position="27"/>
    </location>
</feature>
<keyword evidence="1" id="KW-0472">Membrane</keyword>
<dbReference type="AlphaFoldDB" id="A0A2I1J5Q6"/>
<comment type="caution">
    <text evidence="2">The sequence shown here is derived from an EMBL/GenBank/DDBJ whole genome shotgun (WGS) entry which is preliminary data.</text>
</comment>
<keyword evidence="1" id="KW-0812">Transmembrane</keyword>
<evidence type="ECO:0000313" key="3">
    <source>
        <dbReference type="Proteomes" id="UP000242263"/>
    </source>
</evidence>
<reference evidence="2 3" key="1">
    <citation type="submission" date="2017-12" db="EMBL/GenBank/DDBJ databases">
        <title>Phylogenetic diversity of female urinary microbiome.</title>
        <authorList>
            <person name="Thomas-White K."/>
            <person name="Wolfe A.J."/>
        </authorList>
    </citation>
    <scope>NUCLEOTIDE SEQUENCE [LARGE SCALE GENOMIC DNA]</scope>
    <source>
        <strain evidence="2 3">UMB0064</strain>
    </source>
</reference>
<gene>
    <name evidence="2" type="ORF">CYJ32_05640</name>
</gene>
<dbReference type="EMBL" id="PKGU01000003">
    <property type="protein sequence ID" value="PKZ14983.1"/>
    <property type="molecule type" value="Genomic_DNA"/>
</dbReference>
<sequence length="67" mass="7648">MSWDVITIILIIVGIIAVIALASYFSIQSRLERKAEERAQGNEIDRQNAQDLREIASQIERGRSMYP</sequence>
<dbReference type="Proteomes" id="UP000242263">
    <property type="component" value="Unassembled WGS sequence"/>
</dbReference>